<dbReference type="Gene3D" id="3.20.20.140">
    <property type="entry name" value="Metal-dependent hydrolases"/>
    <property type="match status" value="1"/>
</dbReference>
<dbReference type="GO" id="GO:0016788">
    <property type="term" value="F:hydrolase activity, acting on ester bonds"/>
    <property type="evidence" value="ECO:0007669"/>
    <property type="project" value="InterPro"/>
</dbReference>
<dbReference type="PIRSF" id="PIRSF005902">
    <property type="entry name" value="DNase_TatD"/>
    <property type="match status" value="1"/>
</dbReference>
<dbReference type="PANTHER" id="PTHR47345:SF1">
    <property type="entry name" value="CUT9-INTERACTING PROTEIN SCN1"/>
    <property type="match status" value="1"/>
</dbReference>
<reference evidence="2 3" key="1">
    <citation type="journal article" date="2015" name="Plant Cell">
        <title>Oil accumulation by the oleaginous diatom Fistulifera solaris as revealed by the genome and transcriptome.</title>
        <authorList>
            <person name="Tanaka T."/>
            <person name="Maeda Y."/>
            <person name="Veluchamy A."/>
            <person name="Tanaka M."/>
            <person name="Abida H."/>
            <person name="Marechal E."/>
            <person name="Bowler C."/>
            <person name="Muto M."/>
            <person name="Sunaga Y."/>
            <person name="Tanaka M."/>
            <person name="Yoshino T."/>
            <person name="Taniguchi T."/>
            <person name="Fukuda Y."/>
            <person name="Nemoto M."/>
            <person name="Matsumoto M."/>
            <person name="Wong P.S."/>
            <person name="Aburatani S."/>
            <person name="Fujibuchi W."/>
        </authorList>
    </citation>
    <scope>NUCLEOTIDE SEQUENCE [LARGE SCALE GENOMIC DNA]</scope>
    <source>
        <strain evidence="2 3">JPCC DA0580</strain>
    </source>
</reference>
<dbReference type="GO" id="GO:0046872">
    <property type="term" value="F:metal ion binding"/>
    <property type="evidence" value="ECO:0007669"/>
    <property type="project" value="UniProtKB-KW"/>
</dbReference>
<feature type="binding site" evidence="1">
    <location>
        <position position="94"/>
    </location>
    <ligand>
        <name>a divalent metal cation</name>
        <dbReference type="ChEBI" id="CHEBI:60240"/>
        <label>1</label>
    </ligand>
</feature>
<dbReference type="Proteomes" id="UP000198406">
    <property type="component" value="Unassembled WGS sequence"/>
</dbReference>
<feature type="binding site" evidence="1">
    <location>
        <position position="10"/>
    </location>
    <ligand>
        <name>a divalent metal cation</name>
        <dbReference type="ChEBI" id="CHEBI:60240"/>
        <label>1</label>
    </ligand>
</feature>
<dbReference type="InterPro" id="IPR001130">
    <property type="entry name" value="TatD-like"/>
</dbReference>
<evidence type="ECO:0000313" key="3">
    <source>
        <dbReference type="Proteomes" id="UP000198406"/>
    </source>
</evidence>
<dbReference type="Pfam" id="PF01026">
    <property type="entry name" value="TatD_DNase"/>
    <property type="match status" value="1"/>
</dbReference>
<feature type="binding site" evidence="1">
    <location>
        <position position="12"/>
    </location>
    <ligand>
        <name>a divalent metal cation</name>
        <dbReference type="ChEBI" id="CHEBI:60240"/>
        <label>1</label>
    </ligand>
</feature>
<sequence>MTVVLPFDSHNHIHMGPSSPQQSLKVPLSGMAIMSTHPRDFNTVLDLSTTLSNESRHTVPCFGVHPWFLHETESNWITELEYWIAETPSAIVGEIGLDGFHFDPDTQQLTSSLEDQKQAFLNQMELAAQYDRPVSIHTVQCFGTLFESLSLLRKRKKMPLKMYFHAFGGKVGTVDQLIAACKGSEVYFGFAPVINFRSPKTADVIRKVGLNRLLLETDHEDAAYVPESVQSGIRIIAEALGCSEREVVETTTANAFQFYRISLEVE</sequence>
<dbReference type="SUPFAM" id="SSF51556">
    <property type="entry name" value="Metallo-dependent hydrolases"/>
    <property type="match status" value="1"/>
</dbReference>
<proteinExistence type="predicted"/>
<gene>
    <name evidence="2" type="ORF">FisN_36Lh004</name>
</gene>
<keyword evidence="1" id="KW-0479">Metal-binding</keyword>
<comment type="caution">
    <text evidence="2">The sequence shown here is derived from an EMBL/GenBank/DDBJ whole genome shotgun (WGS) entry which is preliminary data.</text>
</comment>
<dbReference type="InterPro" id="IPR053044">
    <property type="entry name" value="Metallo-hydrolase/TatD-type"/>
</dbReference>
<dbReference type="EMBL" id="BDSP01000067">
    <property type="protein sequence ID" value="GAX13454.1"/>
    <property type="molecule type" value="Genomic_DNA"/>
</dbReference>
<evidence type="ECO:0000256" key="1">
    <source>
        <dbReference type="PIRSR" id="PIRSR005902-1"/>
    </source>
</evidence>
<dbReference type="InterPro" id="IPR032466">
    <property type="entry name" value="Metal_Hydrolase"/>
</dbReference>
<dbReference type="OrthoDB" id="6079689at2759"/>
<keyword evidence="3" id="KW-1185">Reference proteome</keyword>
<protein>
    <submittedName>
        <fullName evidence="2">TatD DNase family protein</fullName>
    </submittedName>
</protein>
<dbReference type="PANTHER" id="PTHR47345">
    <property type="entry name" value="CUT9-INTERACTING PROTEIN SCN1"/>
    <property type="match status" value="1"/>
</dbReference>
<accession>A0A1Z5JHI3</accession>
<evidence type="ECO:0000313" key="2">
    <source>
        <dbReference type="EMBL" id="GAX13454.1"/>
    </source>
</evidence>
<organism evidence="2 3">
    <name type="scientific">Fistulifera solaris</name>
    <name type="common">Oleaginous diatom</name>
    <dbReference type="NCBI Taxonomy" id="1519565"/>
    <lineage>
        <taxon>Eukaryota</taxon>
        <taxon>Sar</taxon>
        <taxon>Stramenopiles</taxon>
        <taxon>Ochrophyta</taxon>
        <taxon>Bacillariophyta</taxon>
        <taxon>Bacillariophyceae</taxon>
        <taxon>Bacillariophycidae</taxon>
        <taxon>Naviculales</taxon>
        <taxon>Naviculaceae</taxon>
        <taxon>Fistulifera</taxon>
    </lineage>
</organism>
<name>A0A1Z5JHI3_FISSO</name>
<feature type="binding site" evidence="1">
    <location>
        <position position="218"/>
    </location>
    <ligand>
        <name>a divalent metal cation</name>
        <dbReference type="ChEBI" id="CHEBI:60240"/>
        <label>1</label>
    </ligand>
</feature>
<feature type="binding site" evidence="1">
    <location>
        <position position="137"/>
    </location>
    <ligand>
        <name>a divalent metal cation</name>
        <dbReference type="ChEBI" id="CHEBI:60240"/>
        <label>2</label>
    </ligand>
</feature>
<dbReference type="InParanoid" id="A0A1Z5JHI3"/>
<feature type="binding site" evidence="1">
    <location>
        <position position="165"/>
    </location>
    <ligand>
        <name>a divalent metal cation</name>
        <dbReference type="ChEBI" id="CHEBI:60240"/>
        <label>2</label>
    </ligand>
</feature>
<dbReference type="AlphaFoldDB" id="A0A1Z5JHI3"/>